<keyword evidence="2" id="KW-1185">Reference proteome</keyword>
<comment type="caution">
    <text evidence="1">The sequence shown here is derived from an EMBL/GenBank/DDBJ whole genome shotgun (WGS) entry which is preliminary data.</text>
</comment>
<proteinExistence type="predicted"/>
<organism evidence="1 2">
    <name type="scientific">Umbra pygmaea</name>
    <name type="common">Eastern mudminnow</name>
    <dbReference type="NCBI Taxonomy" id="75934"/>
    <lineage>
        <taxon>Eukaryota</taxon>
        <taxon>Metazoa</taxon>
        <taxon>Chordata</taxon>
        <taxon>Craniata</taxon>
        <taxon>Vertebrata</taxon>
        <taxon>Euteleostomi</taxon>
        <taxon>Actinopterygii</taxon>
        <taxon>Neopterygii</taxon>
        <taxon>Teleostei</taxon>
        <taxon>Protacanthopterygii</taxon>
        <taxon>Esociformes</taxon>
        <taxon>Umbridae</taxon>
        <taxon>Umbra</taxon>
    </lineage>
</organism>
<sequence length="94" mass="10154">MVGIWGGGPKRLLRSSFYARIVSISLKSILTGAISRGSSRLGRVTNAALVVLVFNGRRRARAKSDLNSFIRDLGRCEGEGGSRYLAASNLGEER</sequence>
<protein>
    <submittedName>
        <fullName evidence="1">Uncharacterized protein</fullName>
    </submittedName>
</protein>
<evidence type="ECO:0000313" key="2">
    <source>
        <dbReference type="Proteomes" id="UP001557470"/>
    </source>
</evidence>
<accession>A0ABD0XSW7</accession>
<dbReference type="Proteomes" id="UP001557470">
    <property type="component" value="Unassembled WGS sequence"/>
</dbReference>
<dbReference type="EMBL" id="JAGEUA010000001">
    <property type="protein sequence ID" value="KAL1023894.1"/>
    <property type="molecule type" value="Genomic_DNA"/>
</dbReference>
<name>A0ABD0XSW7_UMBPY</name>
<gene>
    <name evidence="1" type="ORF">UPYG_G00048630</name>
</gene>
<dbReference type="AlphaFoldDB" id="A0ABD0XSW7"/>
<reference evidence="1 2" key="1">
    <citation type="submission" date="2024-06" db="EMBL/GenBank/DDBJ databases">
        <authorList>
            <person name="Pan Q."/>
            <person name="Wen M."/>
            <person name="Jouanno E."/>
            <person name="Zahm M."/>
            <person name="Klopp C."/>
            <person name="Cabau C."/>
            <person name="Louis A."/>
            <person name="Berthelot C."/>
            <person name="Parey E."/>
            <person name="Roest Crollius H."/>
            <person name="Montfort J."/>
            <person name="Robinson-Rechavi M."/>
            <person name="Bouchez O."/>
            <person name="Lampietro C."/>
            <person name="Lopez Roques C."/>
            <person name="Donnadieu C."/>
            <person name="Postlethwait J."/>
            <person name="Bobe J."/>
            <person name="Verreycken H."/>
            <person name="Guiguen Y."/>
        </authorList>
    </citation>
    <scope>NUCLEOTIDE SEQUENCE [LARGE SCALE GENOMIC DNA]</scope>
    <source>
        <strain evidence="1">Up_M1</strain>
        <tissue evidence="1">Testis</tissue>
    </source>
</reference>
<evidence type="ECO:0000313" key="1">
    <source>
        <dbReference type="EMBL" id="KAL1023894.1"/>
    </source>
</evidence>